<feature type="domain" description="DUF4159" evidence="1">
    <location>
        <begin position="244"/>
        <end position="383"/>
    </location>
</feature>
<dbReference type="RefSeq" id="WP_230842794.1">
    <property type="nucleotide sequence ID" value="NZ_CP063845.1"/>
</dbReference>
<keyword evidence="3" id="KW-1185">Reference proteome</keyword>
<sequence>MSQLFPAPPIRPFERLQAADGLLINAERWRRAHEYHRLRQGMHYQALNQPGIVCGLGVQAITAPSDVKAEYRDGRWVRIQPGIAIDLVGNPIVVPQPIDFRIAVELADNEPAMVYLVVKYVDPDDLRREERRDIVQETFRVDEKSSPPEELEVEVCRVLLQPGTVQLENPREVFFPGYSNIDLRFRLQAQPRPQALISMAVVNHPDPDGTRHFFNLPHLLRATGALYPALQGVGEVGQVSFDEAEDLEAHDLLYLTGRQPLVLNSREFEALKGYLDRGGVLMVDAPADAVPLVESVLALAQQLETPLEYLERLRRDHPLRTHPFLFSALPAINQQPLRLLSGGGIVLTIGELAAAWGIDDNFALSRLAIRTAHELGINILAYAWRRRQLFALQGTDAAWTGGA</sequence>
<protein>
    <submittedName>
        <fullName evidence="2">DUF4159 domain-containing protein</fullName>
    </submittedName>
</protein>
<name>A0ABY3PPU7_9CYAN</name>
<organism evidence="2 3">
    <name type="scientific">Gloeobacter morelensis MG652769</name>
    <dbReference type="NCBI Taxonomy" id="2781736"/>
    <lineage>
        <taxon>Bacteria</taxon>
        <taxon>Bacillati</taxon>
        <taxon>Cyanobacteriota</taxon>
        <taxon>Cyanophyceae</taxon>
        <taxon>Gloeobacterales</taxon>
        <taxon>Gloeobacteraceae</taxon>
        <taxon>Gloeobacter</taxon>
        <taxon>Gloeobacter morelensis</taxon>
    </lineage>
</organism>
<reference evidence="2 3" key="1">
    <citation type="journal article" date="2021" name="Genome Biol. Evol.">
        <title>Complete Genome Sequencing of a Novel Gloeobacter Species from a Waterfall Cave in Mexico.</title>
        <authorList>
            <person name="Saw J.H."/>
            <person name="Cardona T."/>
            <person name="Montejano G."/>
        </authorList>
    </citation>
    <scope>NUCLEOTIDE SEQUENCE [LARGE SCALE GENOMIC DNA]</scope>
    <source>
        <strain evidence="2">MG652769</strain>
    </source>
</reference>
<gene>
    <name evidence="2" type="ORF">ISF26_04780</name>
</gene>
<evidence type="ECO:0000259" key="1">
    <source>
        <dbReference type="Pfam" id="PF13709"/>
    </source>
</evidence>
<accession>A0ABY3PPU7</accession>
<dbReference type="Pfam" id="PF13709">
    <property type="entry name" value="DUF4159"/>
    <property type="match status" value="1"/>
</dbReference>
<proteinExistence type="predicted"/>
<dbReference type="EMBL" id="CP063845">
    <property type="protein sequence ID" value="UFP95564.1"/>
    <property type="molecule type" value="Genomic_DNA"/>
</dbReference>
<evidence type="ECO:0000313" key="3">
    <source>
        <dbReference type="Proteomes" id="UP001054846"/>
    </source>
</evidence>
<evidence type="ECO:0000313" key="2">
    <source>
        <dbReference type="EMBL" id="UFP95564.1"/>
    </source>
</evidence>
<dbReference type="Proteomes" id="UP001054846">
    <property type="component" value="Chromosome"/>
</dbReference>
<dbReference type="Gene3D" id="3.40.50.12140">
    <property type="entry name" value="Domain of unknown function DUF4159"/>
    <property type="match status" value="1"/>
</dbReference>
<dbReference type="InterPro" id="IPR025297">
    <property type="entry name" value="DUF4159"/>
</dbReference>